<comment type="caution">
    <text evidence="2">The sequence shown here is derived from an EMBL/GenBank/DDBJ whole genome shotgun (WGS) entry which is preliminary data.</text>
</comment>
<keyword evidence="1" id="KW-0472">Membrane</keyword>
<protein>
    <submittedName>
        <fullName evidence="2">Ferric reductase-like transmembrane domain-containing protein</fullName>
    </submittedName>
</protein>
<feature type="transmembrane region" description="Helical" evidence="1">
    <location>
        <begin position="21"/>
        <end position="44"/>
    </location>
</feature>
<dbReference type="RefSeq" id="WP_344939767.1">
    <property type="nucleotide sequence ID" value="NZ_BAAAZG010000001.1"/>
</dbReference>
<keyword evidence="1" id="KW-1133">Transmembrane helix</keyword>
<feature type="transmembrane region" description="Helical" evidence="1">
    <location>
        <begin position="306"/>
        <end position="324"/>
    </location>
</feature>
<keyword evidence="3" id="KW-1185">Reference proteome</keyword>
<dbReference type="Proteomes" id="UP001500683">
    <property type="component" value="Unassembled WGS sequence"/>
</dbReference>
<feature type="transmembrane region" description="Helical" evidence="1">
    <location>
        <begin position="114"/>
        <end position="133"/>
    </location>
</feature>
<sequence>MSDVRRARQRQWFDVAAFRQDVRAALVDATAALVITLAVFFWLYRRIESGSSMTLQVMPDLADAGRYWMYWMCQAFGWSGLLWAWMTVMLGLLRSSRRRDWLPVSVARIEKWHRTTSLTTVALMFGHAFWLFAEFVRGNEDRQGWAGRTWSAFVDTFVPGAYSSGTGKVAIFIGLLAFYLAIPLGLAFYARRSIGARVWRVLHASILAVYVLSVWHTLLYGTNVWFDGWFRTTVWLLQLPVAALLLIRLLAPASRPGRGRLDLLGRAIGRTCAAATIVVVLVVAASGRDGGRTPGVDGAGLNVTRTMIWIGFALFAAGVTAFVYRAQRLTSSRQARAEQEVETSPA</sequence>
<reference evidence="3" key="1">
    <citation type="journal article" date="2019" name="Int. J. Syst. Evol. Microbiol.">
        <title>The Global Catalogue of Microorganisms (GCM) 10K type strain sequencing project: providing services to taxonomists for standard genome sequencing and annotation.</title>
        <authorList>
            <consortium name="The Broad Institute Genomics Platform"/>
            <consortium name="The Broad Institute Genome Sequencing Center for Infectious Disease"/>
            <person name="Wu L."/>
            <person name="Ma J."/>
        </authorList>
    </citation>
    <scope>NUCLEOTIDE SEQUENCE [LARGE SCALE GENOMIC DNA]</scope>
    <source>
        <strain evidence="3">JCM 16702</strain>
    </source>
</reference>
<evidence type="ECO:0000256" key="1">
    <source>
        <dbReference type="SAM" id="Phobius"/>
    </source>
</evidence>
<evidence type="ECO:0000313" key="2">
    <source>
        <dbReference type="EMBL" id="GAA4056102.1"/>
    </source>
</evidence>
<evidence type="ECO:0000313" key="3">
    <source>
        <dbReference type="Proteomes" id="UP001500683"/>
    </source>
</evidence>
<organism evidence="2 3">
    <name type="scientific">Actinomadura miaoliensis</name>
    <dbReference type="NCBI Taxonomy" id="430685"/>
    <lineage>
        <taxon>Bacteria</taxon>
        <taxon>Bacillati</taxon>
        <taxon>Actinomycetota</taxon>
        <taxon>Actinomycetes</taxon>
        <taxon>Streptosporangiales</taxon>
        <taxon>Thermomonosporaceae</taxon>
        <taxon>Actinomadura</taxon>
    </lineage>
</organism>
<gene>
    <name evidence="2" type="ORF">GCM10022214_04490</name>
</gene>
<feature type="transmembrane region" description="Helical" evidence="1">
    <location>
        <begin position="201"/>
        <end position="221"/>
    </location>
</feature>
<name>A0ABP7UZD6_9ACTN</name>
<dbReference type="EMBL" id="BAAAZG010000001">
    <property type="protein sequence ID" value="GAA4056102.1"/>
    <property type="molecule type" value="Genomic_DNA"/>
</dbReference>
<feature type="transmembrane region" description="Helical" evidence="1">
    <location>
        <begin position="68"/>
        <end position="93"/>
    </location>
</feature>
<accession>A0ABP7UZD6</accession>
<proteinExistence type="predicted"/>
<feature type="transmembrane region" description="Helical" evidence="1">
    <location>
        <begin position="263"/>
        <end position="286"/>
    </location>
</feature>
<feature type="transmembrane region" description="Helical" evidence="1">
    <location>
        <begin position="233"/>
        <end position="251"/>
    </location>
</feature>
<keyword evidence="1" id="KW-0812">Transmembrane</keyword>
<feature type="transmembrane region" description="Helical" evidence="1">
    <location>
        <begin position="169"/>
        <end position="189"/>
    </location>
</feature>